<evidence type="ECO:0000313" key="7">
    <source>
        <dbReference type="Proteomes" id="UP001596035"/>
    </source>
</evidence>
<organism evidence="6 7">
    <name type="scientific">Streptomyces atrovirens</name>
    <dbReference type="NCBI Taxonomy" id="285556"/>
    <lineage>
        <taxon>Bacteria</taxon>
        <taxon>Bacillati</taxon>
        <taxon>Actinomycetota</taxon>
        <taxon>Actinomycetes</taxon>
        <taxon>Kitasatosporales</taxon>
        <taxon>Streptomycetaceae</taxon>
        <taxon>Streptomyces</taxon>
    </lineage>
</organism>
<dbReference type="Pfam" id="PF16859">
    <property type="entry name" value="TetR_C_11"/>
    <property type="match status" value="1"/>
</dbReference>
<dbReference type="InterPro" id="IPR050109">
    <property type="entry name" value="HTH-type_TetR-like_transc_reg"/>
</dbReference>
<dbReference type="InterPro" id="IPR001647">
    <property type="entry name" value="HTH_TetR"/>
</dbReference>
<dbReference type="EMBL" id="JBHSKN010000009">
    <property type="protein sequence ID" value="MFC5240217.1"/>
    <property type="molecule type" value="Genomic_DNA"/>
</dbReference>
<dbReference type="Proteomes" id="UP001596035">
    <property type="component" value="Unassembled WGS sequence"/>
</dbReference>
<dbReference type="PANTHER" id="PTHR30055:SF148">
    <property type="entry name" value="TETR-FAMILY TRANSCRIPTIONAL REGULATOR"/>
    <property type="match status" value="1"/>
</dbReference>
<sequence length="207" mass="22548">MADSVTAQARTGGRSGPRRKEEIFTAGLELLAEQGYDDFTVEGVAQRSGVNKTTIYRWWPSKSELLRDALLQSGTLAFDLPDTGSLTGDLVELAARVQELLAEPRTRAVVEAALVGAVRHPAMRELVTQFLEDRLGRHQPLFTRAVERGELPVGLDPALLVDAVAGALWIRLLVRRRPVPDDFTGQLVALLADGISAARERAGRRSG</sequence>
<keyword evidence="2 4" id="KW-0238">DNA-binding</keyword>
<evidence type="ECO:0000256" key="1">
    <source>
        <dbReference type="ARBA" id="ARBA00023015"/>
    </source>
</evidence>
<evidence type="ECO:0000259" key="5">
    <source>
        <dbReference type="PROSITE" id="PS50977"/>
    </source>
</evidence>
<accession>A0ABW0DN12</accession>
<feature type="DNA-binding region" description="H-T-H motif" evidence="4">
    <location>
        <begin position="40"/>
        <end position="59"/>
    </location>
</feature>
<comment type="caution">
    <text evidence="6">The sequence shown here is derived from an EMBL/GenBank/DDBJ whole genome shotgun (WGS) entry which is preliminary data.</text>
</comment>
<keyword evidence="7" id="KW-1185">Reference proteome</keyword>
<dbReference type="Gene3D" id="1.10.357.10">
    <property type="entry name" value="Tetracycline Repressor, domain 2"/>
    <property type="match status" value="1"/>
</dbReference>
<name>A0ABW0DN12_9ACTN</name>
<dbReference type="InterPro" id="IPR036271">
    <property type="entry name" value="Tet_transcr_reg_TetR-rel_C_sf"/>
</dbReference>
<keyword evidence="3" id="KW-0804">Transcription</keyword>
<dbReference type="InterPro" id="IPR009057">
    <property type="entry name" value="Homeodomain-like_sf"/>
</dbReference>
<dbReference type="PRINTS" id="PR00455">
    <property type="entry name" value="HTHTETR"/>
</dbReference>
<dbReference type="Pfam" id="PF00440">
    <property type="entry name" value="TetR_N"/>
    <property type="match status" value="1"/>
</dbReference>
<dbReference type="Gene3D" id="1.10.10.60">
    <property type="entry name" value="Homeodomain-like"/>
    <property type="match status" value="1"/>
</dbReference>
<evidence type="ECO:0000256" key="2">
    <source>
        <dbReference type="ARBA" id="ARBA00023125"/>
    </source>
</evidence>
<dbReference type="SUPFAM" id="SSF48498">
    <property type="entry name" value="Tetracyclin repressor-like, C-terminal domain"/>
    <property type="match status" value="1"/>
</dbReference>
<protein>
    <submittedName>
        <fullName evidence="6">TetR/AcrR family transcriptional regulator</fullName>
    </submittedName>
</protein>
<evidence type="ECO:0000256" key="3">
    <source>
        <dbReference type="ARBA" id="ARBA00023163"/>
    </source>
</evidence>
<dbReference type="RefSeq" id="WP_344559568.1">
    <property type="nucleotide sequence ID" value="NZ_BAAATG010000014.1"/>
</dbReference>
<evidence type="ECO:0000256" key="4">
    <source>
        <dbReference type="PROSITE-ProRule" id="PRU00335"/>
    </source>
</evidence>
<dbReference type="InterPro" id="IPR011075">
    <property type="entry name" value="TetR_C"/>
</dbReference>
<dbReference type="PANTHER" id="PTHR30055">
    <property type="entry name" value="HTH-TYPE TRANSCRIPTIONAL REGULATOR RUTR"/>
    <property type="match status" value="1"/>
</dbReference>
<dbReference type="PROSITE" id="PS50977">
    <property type="entry name" value="HTH_TETR_2"/>
    <property type="match status" value="1"/>
</dbReference>
<gene>
    <name evidence="6" type="ORF">ACFPWV_09930</name>
</gene>
<evidence type="ECO:0000313" key="6">
    <source>
        <dbReference type="EMBL" id="MFC5240217.1"/>
    </source>
</evidence>
<feature type="domain" description="HTH tetR-type" evidence="5">
    <location>
        <begin position="17"/>
        <end position="77"/>
    </location>
</feature>
<keyword evidence="1" id="KW-0805">Transcription regulation</keyword>
<proteinExistence type="predicted"/>
<dbReference type="SUPFAM" id="SSF46689">
    <property type="entry name" value="Homeodomain-like"/>
    <property type="match status" value="1"/>
</dbReference>
<reference evidence="7" key="1">
    <citation type="journal article" date="2019" name="Int. J. Syst. Evol. Microbiol.">
        <title>The Global Catalogue of Microorganisms (GCM) 10K type strain sequencing project: providing services to taxonomists for standard genome sequencing and annotation.</title>
        <authorList>
            <consortium name="The Broad Institute Genomics Platform"/>
            <consortium name="The Broad Institute Genome Sequencing Center for Infectious Disease"/>
            <person name="Wu L."/>
            <person name="Ma J."/>
        </authorList>
    </citation>
    <scope>NUCLEOTIDE SEQUENCE [LARGE SCALE GENOMIC DNA]</scope>
    <source>
        <strain evidence="7">CGMCC 4.7131</strain>
    </source>
</reference>